<organism evidence="2 3">
    <name type="scientific">Microcystis viridis NIES-102</name>
    <dbReference type="NCBI Taxonomy" id="213615"/>
    <lineage>
        <taxon>Bacteria</taxon>
        <taxon>Bacillati</taxon>
        <taxon>Cyanobacteriota</taxon>
        <taxon>Cyanophyceae</taxon>
        <taxon>Oscillatoriophycideae</taxon>
        <taxon>Chroococcales</taxon>
        <taxon>Microcystaceae</taxon>
        <taxon>Microcystis</taxon>
    </lineage>
</organism>
<dbReference type="Gene3D" id="1.10.260.40">
    <property type="entry name" value="lambda repressor-like DNA-binding domains"/>
    <property type="match status" value="1"/>
</dbReference>
<gene>
    <name evidence="2" type="ORF">myaer102_06050</name>
</gene>
<evidence type="ECO:0000259" key="1">
    <source>
        <dbReference type="PROSITE" id="PS50943"/>
    </source>
</evidence>
<dbReference type="GO" id="GO:0003677">
    <property type="term" value="F:DNA binding"/>
    <property type="evidence" value="ECO:0007669"/>
    <property type="project" value="InterPro"/>
</dbReference>
<sequence>MNKINQEKNMSKSDGYRSFGKRIKELRESKAKLVRKVAADLDMDQSVLSKLENGLLFLNTTLLEKIAQYYQVSLDELKTILYADKIMS</sequence>
<dbReference type="SUPFAM" id="SSF47413">
    <property type="entry name" value="lambda repressor-like DNA-binding domains"/>
    <property type="match status" value="1"/>
</dbReference>
<dbReference type="Pfam" id="PF01381">
    <property type="entry name" value="HTH_3"/>
    <property type="match status" value="1"/>
</dbReference>
<name>A0A3G9JE18_MICVR</name>
<dbReference type="Proteomes" id="UP000278152">
    <property type="component" value="Chromosome"/>
</dbReference>
<reference evidence="2 3" key="1">
    <citation type="submission" date="2018-11" db="EMBL/GenBank/DDBJ databases">
        <title>Complete genome sequence of Microcystis aeruginosa NIES-102.</title>
        <authorList>
            <person name="Yamaguchi H."/>
            <person name="Suzuki S."/>
            <person name="Kawachi M."/>
        </authorList>
    </citation>
    <scope>NUCLEOTIDE SEQUENCE [LARGE SCALE GENOMIC DNA]</scope>
    <source>
        <strain evidence="2 3">NIES-102</strain>
    </source>
</reference>
<dbReference type="EMBL" id="AP019314">
    <property type="protein sequence ID" value="BBH38118.1"/>
    <property type="molecule type" value="Genomic_DNA"/>
</dbReference>
<dbReference type="CDD" id="cd00093">
    <property type="entry name" value="HTH_XRE"/>
    <property type="match status" value="1"/>
</dbReference>
<dbReference type="SMART" id="SM00530">
    <property type="entry name" value="HTH_XRE"/>
    <property type="match status" value="1"/>
</dbReference>
<protein>
    <recommendedName>
        <fullName evidence="1">HTH cro/C1-type domain-containing protein</fullName>
    </recommendedName>
</protein>
<proteinExistence type="predicted"/>
<dbReference type="InterPro" id="IPR010982">
    <property type="entry name" value="Lambda_DNA-bd_dom_sf"/>
</dbReference>
<feature type="domain" description="HTH cro/C1-type" evidence="1">
    <location>
        <begin position="23"/>
        <end position="77"/>
    </location>
</feature>
<evidence type="ECO:0000313" key="2">
    <source>
        <dbReference type="EMBL" id="BBH38118.1"/>
    </source>
</evidence>
<dbReference type="AlphaFoldDB" id="A0A3G9JE18"/>
<dbReference type="KEGG" id="mvz:myaer102_06050"/>
<evidence type="ECO:0000313" key="3">
    <source>
        <dbReference type="Proteomes" id="UP000278152"/>
    </source>
</evidence>
<dbReference type="PROSITE" id="PS50943">
    <property type="entry name" value="HTH_CROC1"/>
    <property type="match status" value="1"/>
</dbReference>
<dbReference type="InterPro" id="IPR001387">
    <property type="entry name" value="Cro/C1-type_HTH"/>
</dbReference>
<accession>A0A3G9JE18</accession>